<evidence type="ECO:0000313" key="1">
    <source>
        <dbReference type="EMBL" id="THU89155.1"/>
    </source>
</evidence>
<gene>
    <name evidence="1" type="ORF">K435DRAFT_561964</name>
</gene>
<dbReference type="AlphaFoldDB" id="A0A4V4HDY7"/>
<proteinExistence type="predicted"/>
<accession>A0A4V4HDY7</accession>
<dbReference type="Proteomes" id="UP000297245">
    <property type="component" value="Unassembled WGS sequence"/>
</dbReference>
<evidence type="ECO:0000313" key="2">
    <source>
        <dbReference type="Proteomes" id="UP000297245"/>
    </source>
</evidence>
<name>A0A4V4HDY7_DENBC</name>
<reference evidence="1 2" key="1">
    <citation type="journal article" date="2019" name="Nat. Ecol. Evol.">
        <title>Megaphylogeny resolves global patterns of mushroom evolution.</title>
        <authorList>
            <person name="Varga T."/>
            <person name="Krizsan K."/>
            <person name="Foldi C."/>
            <person name="Dima B."/>
            <person name="Sanchez-Garcia M."/>
            <person name="Sanchez-Ramirez S."/>
            <person name="Szollosi G.J."/>
            <person name="Szarkandi J.G."/>
            <person name="Papp V."/>
            <person name="Albert L."/>
            <person name="Andreopoulos W."/>
            <person name="Angelini C."/>
            <person name="Antonin V."/>
            <person name="Barry K.W."/>
            <person name="Bougher N.L."/>
            <person name="Buchanan P."/>
            <person name="Buyck B."/>
            <person name="Bense V."/>
            <person name="Catcheside P."/>
            <person name="Chovatia M."/>
            <person name="Cooper J."/>
            <person name="Damon W."/>
            <person name="Desjardin D."/>
            <person name="Finy P."/>
            <person name="Geml J."/>
            <person name="Haridas S."/>
            <person name="Hughes K."/>
            <person name="Justo A."/>
            <person name="Karasinski D."/>
            <person name="Kautmanova I."/>
            <person name="Kiss B."/>
            <person name="Kocsube S."/>
            <person name="Kotiranta H."/>
            <person name="LaButti K.M."/>
            <person name="Lechner B.E."/>
            <person name="Liimatainen K."/>
            <person name="Lipzen A."/>
            <person name="Lukacs Z."/>
            <person name="Mihaltcheva S."/>
            <person name="Morgado L.N."/>
            <person name="Niskanen T."/>
            <person name="Noordeloos M.E."/>
            <person name="Ohm R.A."/>
            <person name="Ortiz-Santana B."/>
            <person name="Ovrebo C."/>
            <person name="Racz N."/>
            <person name="Riley R."/>
            <person name="Savchenko A."/>
            <person name="Shiryaev A."/>
            <person name="Soop K."/>
            <person name="Spirin V."/>
            <person name="Szebenyi C."/>
            <person name="Tomsovsky M."/>
            <person name="Tulloss R.E."/>
            <person name="Uehling J."/>
            <person name="Grigoriev I.V."/>
            <person name="Vagvolgyi C."/>
            <person name="Papp T."/>
            <person name="Martin F.M."/>
            <person name="Miettinen O."/>
            <person name="Hibbett D.S."/>
            <person name="Nagy L.G."/>
        </authorList>
    </citation>
    <scope>NUCLEOTIDE SEQUENCE [LARGE SCALE GENOMIC DNA]</scope>
    <source>
        <strain evidence="1 2">CBS 962.96</strain>
    </source>
</reference>
<protein>
    <submittedName>
        <fullName evidence="1">Uncharacterized protein</fullName>
    </submittedName>
</protein>
<feature type="non-terminal residue" evidence="1">
    <location>
        <position position="97"/>
    </location>
</feature>
<keyword evidence="2" id="KW-1185">Reference proteome</keyword>
<organism evidence="1 2">
    <name type="scientific">Dendrothele bispora (strain CBS 962.96)</name>
    <dbReference type="NCBI Taxonomy" id="1314807"/>
    <lineage>
        <taxon>Eukaryota</taxon>
        <taxon>Fungi</taxon>
        <taxon>Dikarya</taxon>
        <taxon>Basidiomycota</taxon>
        <taxon>Agaricomycotina</taxon>
        <taxon>Agaricomycetes</taxon>
        <taxon>Agaricomycetidae</taxon>
        <taxon>Agaricales</taxon>
        <taxon>Agaricales incertae sedis</taxon>
        <taxon>Dendrothele</taxon>
    </lineage>
</organism>
<sequence length="97" mass="11535">EFSAQLVTWWNQLMPDWRRLEEGSAELEERRWKREVEGGWGDLVMPGNNGLYSILACMRWWLKMEVDPEEGEEELYLTAKAGVQWKGMLEEVVWVMD</sequence>
<dbReference type="OrthoDB" id="3250313at2759"/>
<feature type="non-terminal residue" evidence="1">
    <location>
        <position position="1"/>
    </location>
</feature>
<dbReference type="EMBL" id="ML179379">
    <property type="protein sequence ID" value="THU89155.1"/>
    <property type="molecule type" value="Genomic_DNA"/>
</dbReference>